<proteinExistence type="predicted"/>
<reference evidence="1" key="1">
    <citation type="submission" date="2019-11" db="EMBL/GenBank/DDBJ databases">
        <title>Epiphytic Pseudomonas syringae from cherry orchards.</title>
        <authorList>
            <person name="Hulin M.T."/>
        </authorList>
    </citation>
    <scope>NUCLEOTIDE SEQUENCE</scope>
    <source>
        <strain evidence="1">PA-2-5E</strain>
    </source>
</reference>
<dbReference type="EMBL" id="WKAE01000521">
    <property type="protein sequence ID" value="MCF5632659.1"/>
    <property type="molecule type" value="Genomic_DNA"/>
</dbReference>
<dbReference type="PANTHER" id="PTHR40266">
    <property type="entry name" value="TOXIN HIGB-1"/>
    <property type="match status" value="1"/>
</dbReference>
<accession>A0A9Q4A942</accession>
<evidence type="ECO:0000313" key="2">
    <source>
        <dbReference type="Proteomes" id="UP000814010"/>
    </source>
</evidence>
<dbReference type="Proteomes" id="UP000814010">
    <property type="component" value="Unassembled WGS sequence"/>
</dbReference>
<dbReference type="InterPro" id="IPR007711">
    <property type="entry name" value="HigB-1"/>
</dbReference>
<comment type="caution">
    <text evidence="1">The sequence shown here is derived from an EMBL/GenBank/DDBJ whole genome shotgun (WGS) entry which is preliminary data.</text>
</comment>
<protein>
    <submittedName>
        <fullName evidence="1">Proteic killer protein</fullName>
    </submittedName>
</protein>
<organism evidence="1 2">
    <name type="scientific">Pseudomonas syringae</name>
    <dbReference type="NCBI Taxonomy" id="317"/>
    <lineage>
        <taxon>Bacteria</taxon>
        <taxon>Pseudomonadati</taxon>
        <taxon>Pseudomonadota</taxon>
        <taxon>Gammaproteobacteria</taxon>
        <taxon>Pseudomonadales</taxon>
        <taxon>Pseudomonadaceae</taxon>
        <taxon>Pseudomonas</taxon>
    </lineage>
</organism>
<name>A0A9Q4A942_PSESX</name>
<dbReference type="Gene3D" id="3.30.2310.20">
    <property type="entry name" value="RelE-like"/>
    <property type="match status" value="1"/>
</dbReference>
<dbReference type="InterPro" id="IPR035093">
    <property type="entry name" value="RelE/ParE_toxin_dom_sf"/>
</dbReference>
<evidence type="ECO:0000313" key="1">
    <source>
        <dbReference type="EMBL" id="MCF5632659.1"/>
    </source>
</evidence>
<sequence>MIVSFRCVHTSDLFEHGKTRLWASIKSVAERKLAMLDGDRFGQYSIRINAQFRICFIWGVNGPENVEIIDYH</sequence>
<dbReference type="RefSeq" id="WP_094188367.1">
    <property type="nucleotide sequence ID" value="NZ_CAWQUS010000060.1"/>
</dbReference>
<dbReference type="AlphaFoldDB" id="A0A9Q4A942"/>
<dbReference type="SUPFAM" id="SSF143011">
    <property type="entry name" value="RelE-like"/>
    <property type="match status" value="1"/>
</dbReference>
<dbReference type="PANTHER" id="PTHR40266:SF2">
    <property type="entry name" value="TOXIN HIGB-1"/>
    <property type="match status" value="1"/>
</dbReference>
<gene>
    <name evidence="1" type="ORF">GIV53_25985</name>
</gene>